<name>A0A9P7CVR6_9AGAM</name>
<sequence>MAAESQMPSLPSLLIIVANSKPLDAIEIEVDEVKDQDYKDEAQSNNKGWEDAHTKMQGCYRKVWYMKRTAKLALTLKKICKVAYPDDFKIYEKAFETGSWKVVDPGPC</sequence>
<protein>
    <submittedName>
        <fullName evidence="1">Uncharacterized protein</fullName>
    </submittedName>
</protein>
<keyword evidence="2" id="KW-1185">Reference proteome</keyword>
<comment type="caution">
    <text evidence="1">The sequence shown here is derived from an EMBL/GenBank/DDBJ whole genome shotgun (WGS) entry which is preliminary data.</text>
</comment>
<accession>A0A9P7CVR6</accession>
<proteinExistence type="predicted"/>
<dbReference type="Proteomes" id="UP000714275">
    <property type="component" value="Unassembled WGS sequence"/>
</dbReference>
<dbReference type="AlphaFoldDB" id="A0A9P7CVR6"/>
<organism evidence="1 2">
    <name type="scientific">Suillus placidus</name>
    <dbReference type="NCBI Taxonomy" id="48579"/>
    <lineage>
        <taxon>Eukaryota</taxon>
        <taxon>Fungi</taxon>
        <taxon>Dikarya</taxon>
        <taxon>Basidiomycota</taxon>
        <taxon>Agaricomycotina</taxon>
        <taxon>Agaricomycetes</taxon>
        <taxon>Agaricomycetidae</taxon>
        <taxon>Boletales</taxon>
        <taxon>Suillineae</taxon>
        <taxon>Suillaceae</taxon>
        <taxon>Suillus</taxon>
    </lineage>
</organism>
<dbReference type="OrthoDB" id="2658103at2759"/>
<dbReference type="EMBL" id="JABBWD010000095">
    <property type="protein sequence ID" value="KAG1766488.1"/>
    <property type="molecule type" value="Genomic_DNA"/>
</dbReference>
<reference evidence="1" key="1">
    <citation type="journal article" date="2020" name="New Phytol.">
        <title>Comparative genomics reveals dynamic genome evolution in host specialist ectomycorrhizal fungi.</title>
        <authorList>
            <person name="Lofgren L.A."/>
            <person name="Nguyen N.H."/>
            <person name="Vilgalys R."/>
            <person name="Ruytinx J."/>
            <person name="Liao H.L."/>
            <person name="Branco S."/>
            <person name="Kuo A."/>
            <person name="LaButti K."/>
            <person name="Lipzen A."/>
            <person name="Andreopoulos W."/>
            <person name="Pangilinan J."/>
            <person name="Riley R."/>
            <person name="Hundley H."/>
            <person name="Na H."/>
            <person name="Barry K."/>
            <person name="Grigoriev I.V."/>
            <person name="Stajich J.E."/>
            <person name="Kennedy P.G."/>
        </authorList>
    </citation>
    <scope>NUCLEOTIDE SEQUENCE</scope>
    <source>
        <strain evidence="1">DOB743</strain>
    </source>
</reference>
<evidence type="ECO:0000313" key="1">
    <source>
        <dbReference type="EMBL" id="KAG1766488.1"/>
    </source>
</evidence>
<evidence type="ECO:0000313" key="2">
    <source>
        <dbReference type="Proteomes" id="UP000714275"/>
    </source>
</evidence>
<gene>
    <name evidence="1" type="ORF">EV702DRAFT_1050660</name>
</gene>